<dbReference type="PANTHER" id="PTHR48081">
    <property type="entry name" value="AB HYDROLASE SUPERFAMILY PROTEIN C4A8.06C"/>
    <property type="match status" value="1"/>
</dbReference>
<dbReference type="InterPro" id="IPR013094">
    <property type="entry name" value="AB_hydrolase_3"/>
</dbReference>
<accession>A0ABW2JAD9</accession>
<dbReference type="Gene3D" id="3.40.50.1820">
    <property type="entry name" value="alpha/beta hydrolase"/>
    <property type="match status" value="1"/>
</dbReference>
<organism evidence="3 4">
    <name type="scientific">Herminiimonas aquatilis</name>
    <dbReference type="NCBI Taxonomy" id="345342"/>
    <lineage>
        <taxon>Bacteria</taxon>
        <taxon>Pseudomonadati</taxon>
        <taxon>Pseudomonadota</taxon>
        <taxon>Betaproteobacteria</taxon>
        <taxon>Burkholderiales</taxon>
        <taxon>Oxalobacteraceae</taxon>
        <taxon>Herminiimonas</taxon>
    </lineage>
</organism>
<dbReference type="RefSeq" id="WP_382236890.1">
    <property type="nucleotide sequence ID" value="NZ_JBHTCC010000005.1"/>
</dbReference>
<dbReference type="Pfam" id="PF07859">
    <property type="entry name" value="Abhydrolase_3"/>
    <property type="match status" value="1"/>
</dbReference>
<evidence type="ECO:0000313" key="3">
    <source>
        <dbReference type="EMBL" id="MFC7300043.1"/>
    </source>
</evidence>
<dbReference type="Proteomes" id="UP001596379">
    <property type="component" value="Unassembled WGS sequence"/>
</dbReference>
<protein>
    <submittedName>
        <fullName evidence="3">Alpha/beta hydrolase</fullName>
    </submittedName>
</protein>
<comment type="caution">
    <text evidence="3">The sequence shown here is derived from an EMBL/GenBank/DDBJ whole genome shotgun (WGS) entry which is preliminary data.</text>
</comment>
<dbReference type="PANTHER" id="PTHR48081:SF8">
    <property type="entry name" value="ALPHA_BETA HYDROLASE FOLD-3 DOMAIN-CONTAINING PROTEIN-RELATED"/>
    <property type="match status" value="1"/>
</dbReference>
<sequence>MSSTGTTLHSSALDPWTTTFTASAESREIGLRVFGKNTGKNAIAEQLPLVVYFHGGYFTCGAVEDADGIARALSEKAVVVAVDYPLAGDASFPDITEVAFEALQWAYDHAAGLGADGTRVMVGGDQAGGNLAAAVAMIARDRLTSTSRGICLKGQILITPMLDPSQSSKSMKALGKCVCQQGWAAYLPSTSDALHPYAAPAQSRRLGGLVPALVITAQNDALRDEAEQYASSLITAGVPVQVRRFAAEGGQLVDPTHASFSSVISTIKQFIQDPV</sequence>
<dbReference type="InterPro" id="IPR029058">
    <property type="entry name" value="AB_hydrolase_fold"/>
</dbReference>
<dbReference type="InterPro" id="IPR050300">
    <property type="entry name" value="GDXG_lipolytic_enzyme"/>
</dbReference>
<feature type="domain" description="Alpha/beta hydrolase fold-3" evidence="2">
    <location>
        <begin position="50"/>
        <end position="246"/>
    </location>
</feature>
<gene>
    <name evidence="3" type="ORF">ACFQO0_16510</name>
</gene>
<evidence type="ECO:0000313" key="4">
    <source>
        <dbReference type="Proteomes" id="UP001596379"/>
    </source>
</evidence>
<evidence type="ECO:0000259" key="2">
    <source>
        <dbReference type="Pfam" id="PF07859"/>
    </source>
</evidence>
<dbReference type="SUPFAM" id="SSF53474">
    <property type="entry name" value="alpha/beta-Hydrolases"/>
    <property type="match status" value="1"/>
</dbReference>
<proteinExistence type="predicted"/>
<keyword evidence="4" id="KW-1185">Reference proteome</keyword>
<dbReference type="GO" id="GO:0016787">
    <property type="term" value="F:hydrolase activity"/>
    <property type="evidence" value="ECO:0007669"/>
    <property type="project" value="UniProtKB-KW"/>
</dbReference>
<evidence type="ECO:0000256" key="1">
    <source>
        <dbReference type="ARBA" id="ARBA00022801"/>
    </source>
</evidence>
<reference evidence="4" key="1">
    <citation type="journal article" date="2019" name="Int. J. Syst. Evol. Microbiol.">
        <title>The Global Catalogue of Microorganisms (GCM) 10K type strain sequencing project: providing services to taxonomists for standard genome sequencing and annotation.</title>
        <authorList>
            <consortium name="The Broad Institute Genomics Platform"/>
            <consortium name="The Broad Institute Genome Sequencing Center for Infectious Disease"/>
            <person name="Wu L."/>
            <person name="Ma J."/>
        </authorList>
    </citation>
    <scope>NUCLEOTIDE SEQUENCE [LARGE SCALE GENOMIC DNA]</scope>
    <source>
        <strain evidence="4">CCUG 36956</strain>
    </source>
</reference>
<keyword evidence="1 3" id="KW-0378">Hydrolase</keyword>
<dbReference type="EMBL" id="JBHTCC010000005">
    <property type="protein sequence ID" value="MFC7300043.1"/>
    <property type="molecule type" value="Genomic_DNA"/>
</dbReference>
<name>A0ABW2JAD9_9BURK</name>